<evidence type="ECO:0000313" key="3">
    <source>
        <dbReference type="EMBL" id="KAK9808783.1"/>
    </source>
</evidence>
<proteinExistence type="predicted"/>
<dbReference type="Pfam" id="PF00226">
    <property type="entry name" value="DnaJ"/>
    <property type="match status" value="1"/>
</dbReference>
<dbReference type="PRINTS" id="PR00625">
    <property type="entry name" value="JDOMAIN"/>
</dbReference>
<dbReference type="Proteomes" id="UP001489004">
    <property type="component" value="Unassembled WGS sequence"/>
</dbReference>
<dbReference type="InterPro" id="IPR036869">
    <property type="entry name" value="J_dom_sf"/>
</dbReference>
<dbReference type="SMART" id="SM00271">
    <property type="entry name" value="DnaJ"/>
    <property type="match status" value="1"/>
</dbReference>
<dbReference type="SUPFAM" id="SSF48452">
    <property type="entry name" value="TPR-like"/>
    <property type="match status" value="2"/>
</dbReference>
<dbReference type="InterPro" id="IPR001623">
    <property type="entry name" value="DnaJ_domain"/>
</dbReference>
<dbReference type="SUPFAM" id="SSF46565">
    <property type="entry name" value="Chaperone J-domain"/>
    <property type="match status" value="1"/>
</dbReference>
<dbReference type="InterPro" id="IPR011990">
    <property type="entry name" value="TPR-like_helical_dom_sf"/>
</dbReference>
<feature type="domain" description="J" evidence="2">
    <location>
        <begin position="469"/>
        <end position="539"/>
    </location>
</feature>
<name>A0AAW1PJL6_9CHLO</name>
<comment type="caution">
    <text evidence="3">The sequence shown here is derived from an EMBL/GenBank/DDBJ whole genome shotgun (WGS) entry which is preliminary data.</text>
</comment>
<organism evidence="3 4">
    <name type="scientific">[Myrmecia] bisecta</name>
    <dbReference type="NCBI Taxonomy" id="41462"/>
    <lineage>
        <taxon>Eukaryota</taxon>
        <taxon>Viridiplantae</taxon>
        <taxon>Chlorophyta</taxon>
        <taxon>core chlorophytes</taxon>
        <taxon>Trebouxiophyceae</taxon>
        <taxon>Trebouxiales</taxon>
        <taxon>Trebouxiaceae</taxon>
        <taxon>Myrmecia</taxon>
    </lineage>
</organism>
<keyword evidence="1" id="KW-0802">TPR repeat</keyword>
<reference evidence="3 4" key="1">
    <citation type="journal article" date="2024" name="Nat. Commun.">
        <title>Phylogenomics reveals the evolutionary origins of lichenization in chlorophyte algae.</title>
        <authorList>
            <person name="Puginier C."/>
            <person name="Libourel C."/>
            <person name="Otte J."/>
            <person name="Skaloud P."/>
            <person name="Haon M."/>
            <person name="Grisel S."/>
            <person name="Petersen M."/>
            <person name="Berrin J.G."/>
            <person name="Delaux P.M."/>
            <person name="Dal Grande F."/>
            <person name="Keller J."/>
        </authorList>
    </citation>
    <scope>NUCLEOTIDE SEQUENCE [LARGE SCALE GENOMIC DNA]</scope>
    <source>
        <strain evidence="3 4">SAG 2043</strain>
    </source>
</reference>
<sequence length="541" mass="59346">MHYNCTVPVPLHDAGEAGSVWRIEKLRDFDWKVRCAGLETSGKLQELLQQIQQNTVALEELQKKQQASDYQPAWWADGEYSDSGADRANDEGMRAYSAGLYSAAFDHFTEAIRLCPQKAVYHGNRAAAAGKLGQHKTAAEDCRNAISRDETYVKGYLRGAAAHLGLNEPQEAERLYAQALKLQPQNRAAQVGLQRAAQQAASLSASTACEQAGASSGQRAAMPQAPLSEKDAAQLLYTADQLLHANPTLSAAKYSKMEALIHCRRYMDALEMAPALLEGADKLCLMAEAQWRQGCLDKALTQLQEALTGAPNNAKCQKLQAVVLQLHGLTSQAAAFYDEGCYQDCTETCTEALASLHAAACSGLFARLLHQRAQAHLHRQHVEAARTDLDAALQLEPYNPECLLLRSQVQQQAGRAEAAFLDLQRLASAAPGFPGMLELLEQAATLCLGRRKGARTGKEHRSSKAGDESYYDILHVVPDCEGHEIRRAYRLLASQWHPDKWATASAEAQELATKTFGMIQQAYETLSDANKRLQYDATLYC</sequence>
<dbReference type="AlphaFoldDB" id="A0AAW1PJL6"/>
<evidence type="ECO:0000259" key="2">
    <source>
        <dbReference type="PROSITE" id="PS50076"/>
    </source>
</evidence>
<dbReference type="PROSITE" id="PS50076">
    <property type="entry name" value="DNAJ_2"/>
    <property type="match status" value="1"/>
</dbReference>
<protein>
    <recommendedName>
        <fullName evidence="2">J domain-containing protein</fullName>
    </recommendedName>
</protein>
<evidence type="ECO:0000313" key="4">
    <source>
        <dbReference type="Proteomes" id="UP001489004"/>
    </source>
</evidence>
<dbReference type="CDD" id="cd06257">
    <property type="entry name" value="DnaJ"/>
    <property type="match status" value="1"/>
</dbReference>
<dbReference type="Gene3D" id="1.25.40.10">
    <property type="entry name" value="Tetratricopeptide repeat domain"/>
    <property type="match status" value="3"/>
</dbReference>
<dbReference type="Gene3D" id="1.10.287.110">
    <property type="entry name" value="DnaJ domain"/>
    <property type="match status" value="1"/>
</dbReference>
<dbReference type="SMART" id="SM00028">
    <property type="entry name" value="TPR"/>
    <property type="match status" value="5"/>
</dbReference>
<dbReference type="InterPro" id="IPR052758">
    <property type="entry name" value="SRC_co-chaperone"/>
</dbReference>
<dbReference type="EMBL" id="JALJOR010000011">
    <property type="protein sequence ID" value="KAK9808783.1"/>
    <property type="molecule type" value="Genomic_DNA"/>
</dbReference>
<dbReference type="PROSITE" id="PS50005">
    <property type="entry name" value="TPR"/>
    <property type="match status" value="1"/>
</dbReference>
<dbReference type="PANTHER" id="PTHR44200:SF1">
    <property type="entry name" value="DNAJ HOMOLOG SUBFAMILY C MEMBER 7"/>
    <property type="match status" value="1"/>
</dbReference>
<accession>A0AAW1PJL6</accession>
<feature type="repeat" description="TPR" evidence="1">
    <location>
        <begin position="153"/>
        <end position="186"/>
    </location>
</feature>
<keyword evidence="4" id="KW-1185">Reference proteome</keyword>
<gene>
    <name evidence="3" type="ORF">WJX72_003609</name>
</gene>
<dbReference type="InterPro" id="IPR019734">
    <property type="entry name" value="TPR_rpt"/>
</dbReference>
<evidence type="ECO:0000256" key="1">
    <source>
        <dbReference type="PROSITE-ProRule" id="PRU00339"/>
    </source>
</evidence>
<dbReference type="PANTHER" id="PTHR44200">
    <property type="entry name" value="DNAJ HOMOLOG SUBFAMILY C MEMBER 7"/>
    <property type="match status" value="1"/>
</dbReference>